<keyword evidence="3" id="KW-1185">Reference proteome</keyword>
<protein>
    <submittedName>
        <fullName evidence="2">Uncharacterized protein</fullName>
    </submittedName>
</protein>
<dbReference type="AlphaFoldDB" id="A0A7J7U5H8"/>
<feature type="compositionally biased region" description="Basic and acidic residues" evidence="1">
    <location>
        <begin position="51"/>
        <end position="66"/>
    </location>
</feature>
<evidence type="ECO:0000313" key="3">
    <source>
        <dbReference type="Proteomes" id="UP000527355"/>
    </source>
</evidence>
<dbReference type="EMBL" id="JABWUV010000014">
    <property type="protein sequence ID" value="KAF6308065.1"/>
    <property type="molecule type" value="Genomic_DNA"/>
</dbReference>
<sequence>MQISRQPRWRLICICWCQVMEHSPLALGRRSHLRRYRRAPPQEPSWVGGGSRERPLAQGRSSERRPAWGAWRVKPAQRSTPGEPSLPAGAENEASLRESPYWRRAKAWVPAAGGKLVPAARGRGHPTARRHKLG</sequence>
<accession>A0A7J7U5H8</accession>
<evidence type="ECO:0000256" key="1">
    <source>
        <dbReference type="SAM" id="MobiDB-lite"/>
    </source>
</evidence>
<name>A0A7J7U5H8_MYOMY</name>
<reference evidence="2 3" key="1">
    <citation type="journal article" date="2020" name="Nature">
        <title>Six reference-quality genomes reveal evolution of bat adaptations.</title>
        <authorList>
            <person name="Jebb D."/>
            <person name="Huang Z."/>
            <person name="Pippel M."/>
            <person name="Hughes G.M."/>
            <person name="Lavrichenko K."/>
            <person name="Devanna P."/>
            <person name="Winkler S."/>
            <person name="Jermiin L.S."/>
            <person name="Skirmuntt E.C."/>
            <person name="Katzourakis A."/>
            <person name="Burkitt-Gray L."/>
            <person name="Ray D.A."/>
            <person name="Sullivan K.A.M."/>
            <person name="Roscito J.G."/>
            <person name="Kirilenko B.M."/>
            <person name="Davalos L.M."/>
            <person name="Corthals A.P."/>
            <person name="Power M.L."/>
            <person name="Jones G."/>
            <person name="Ransome R.D."/>
            <person name="Dechmann D.K.N."/>
            <person name="Locatelli A.G."/>
            <person name="Puechmaille S.J."/>
            <person name="Fedrigo O."/>
            <person name="Jarvis E.D."/>
            <person name="Hiller M."/>
            <person name="Vernes S.C."/>
            <person name="Myers E.W."/>
            <person name="Teeling E.C."/>
        </authorList>
    </citation>
    <scope>NUCLEOTIDE SEQUENCE [LARGE SCALE GENOMIC DNA]</scope>
    <source>
        <strain evidence="2">MMyoMyo1</strain>
        <tissue evidence="2">Flight muscle</tissue>
    </source>
</reference>
<gene>
    <name evidence="2" type="ORF">mMyoMyo1_008850</name>
</gene>
<organism evidence="2 3">
    <name type="scientific">Myotis myotis</name>
    <name type="common">Greater mouse-eared bat</name>
    <name type="synonym">Vespertilio myotis</name>
    <dbReference type="NCBI Taxonomy" id="51298"/>
    <lineage>
        <taxon>Eukaryota</taxon>
        <taxon>Metazoa</taxon>
        <taxon>Chordata</taxon>
        <taxon>Craniata</taxon>
        <taxon>Vertebrata</taxon>
        <taxon>Euteleostomi</taxon>
        <taxon>Mammalia</taxon>
        <taxon>Eutheria</taxon>
        <taxon>Laurasiatheria</taxon>
        <taxon>Chiroptera</taxon>
        <taxon>Yangochiroptera</taxon>
        <taxon>Vespertilionidae</taxon>
        <taxon>Myotis</taxon>
    </lineage>
</organism>
<comment type="caution">
    <text evidence="2">The sequence shown here is derived from an EMBL/GenBank/DDBJ whole genome shotgun (WGS) entry which is preliminary data.</text>
</comment>
<proteinExistence type="predicted"/>
<dbReference type="Proteomes" id="UP000527355">
    <property type="component" value="Unassembled WGS sequence"/>
</dbReference>
<feature type="region of interest" description="Disordered" evidence="1">
    <location>
        <begin position="31"/>
        <end position="94"/>
    </location>
</feature>
<evidence type="ECO:0000313" key="2">
    <source>
        <dbReference type="EMBL" id="KAF6308065.1"/>
    </source>
</evidence>